<reference evidence="1" key="2">
    <citation type="journal article" date="2015" name="Data Brief">
        <title>Shoot transcriptome of the giant reed, Arundo donax.</title>
        <authorList>
            <person name="Barrero R.A."/>
            <person name="Guerrero F.D."/>
            <person name="Moolhuijzen P."/>
            <person name="Goolsby J.A."/>
            <person name="Tidwell J."/>
            <person name="Bellgard S.E."/>
            <person name="Bellgard M.I."/>
        </authorList>
    </citation>
    <scope>NUCLEOTIDE SEQUENCE</scope>
    <source>
        <tissue evidence="1">Shoot tissue taken approximately 20 cm above the soil surface</tissue>
    </source>
</reference>
<dbReference type="EMBL" id="GBRH01167452">
    <property type="protein sequence ID" value="JAE30444.1"/>
    <property type="molecule type" value="Transcribed_RNA"/>
</dbReference>
<organism evidence="1">
    <name type="scientific">Arundo donax</name>
    <name type="common">Giant reed</name>
    <name type="synonym">Donax arundinaceus</name>
    <dbReference type="NCBI Taxonomy" id="35708"/>
    <lineage>
        <taxon>Eukaryota</taxon>
        <taxon>Viridiplantae</taxon>
        <taxon>Streptophyta</taxon>
        <taxon>Embryophyta</taxon>
        <taxon>Tracheophyta</taxon>
        <taxon>Spermatophyta</taxon>
        <taxon>Magnoliopsida</taxon>
        <taxon>Liliopsida</taxon>
        <taxon>Poales</taxon>
        <taxon>Poaceae</taxon>
        <taxon>PACMAD clade</taxon>
        <taxon>Arundinoideae</taxon>
        <taxon>Arundineae</taxon>
        <taxon>Arundo</taxon>
    </lineage>
</organism>
<name>A0A0A9H3S7_ARUDO</name>
<proteinExistence type="predicted"/>
<dbReference type="AlphaFoldDB" id="A0A0A9H3S7"/>
<evidence type="ECO:0000313" key="1">
    <source>
        <dbReference type="EMBL" id="JAE30444.1"/>
    </source>
</evidence>
<accession>A0A0A9H3S7</accession>
<sequence>MFSTFPNCETSRIISFRFHLRGTNCSRF</sequence>
<reference evidence="1" key="1">
    <citation type="submission" date="2014-09" db="EMBL/GenBank/DDBJ databases">
        <authorList>
            <person name="Magalhaes I.L.F."/>
            <person name="Oliveira U."/>
            <person name="Santos F.R."/>
            <person name="Vidigal T.H.D.A."/>
            <person name="Brescovit A.D."/>
            <person name="Santos A.J."/>
        </authorList>
    </citation>
    <scope>NUCLEOTIDE SEQUENCE</scope>
    <source>
        <tissue evidence="1">Shoot tissue taken approximately 20 cm above the soil surface</tissue>
    </source>
</reference>
<protein>
    <submittedName>
        <fullName evidence="1">Uncharacterized protein</fullName>
    </submittedName>
</protein>